<dbReference type="Proteomes" id="UP000717634">
    <property type="component" value="Unassembled WGS sequence"/>
</dbReference>
<gene>
    <name evidence="1" type="ORF">HBN54_004686</name>
</gene>
<organism evidence="1 2">
    <name type="scientific">Hymenobacter artigasi</name>
    <dbReference type="NCBI Taxonomy" id="2719616"/>
    <lineage>
        <taxon>Bacteria</taxon>
        <taxon>Pseudomonadati</taxon>
        <taxon>Bacteroidota</taxon>
        <taxon>Cytophagia</taxon>
        <taxon>Cytophagales</taxon>
        <taxon>Hymenobacteraceae</taxon>
        <taxon>Hymenobacter</taxon>
    </lineage>
</organism>
<keyword evidence="2" id="KW-1185">Reference proteome</keyword>
<protein>
    <submittedName>
        <fullName evidence="1">Uncharacterized protein</fullName>
    </submittedName>
</protein>
<evidence type="ECO:0000313" key="2">
    <source>
        <dbReference type="Proteomes" id="UP000717634"/>
    </source>
</evidence>
<comment type="caution">
    <text evidence="1">The sequence shown here is derived from an EMBL/GenBank/DDBJ whole genome shotgun (WGS) entry which is preliminary data.</text>
</comment>
<evidence type="ECO:0000313" key="1">
    <source>
        <dbReference type="EMBL" id="NKI92062.1"/>
    </source>
</evidence>
<name>A0ABX1HRR3_9BACT</name>
<reference evidence="1 2" key="1">
    <citation type="submission" date="2020-03" db="EMBL/GenBank/DDBJ databases">
        <title>Genomic Encyclopedia of Type Strains, Phase IV (KMG-V): Genome sequencing to study the core and pangenomes of soil and plant-associated prokaryotes.</title>
        <authorList>
            <person name="Whitman W."/>
        </authorList>
    </citation>
    <scope>NUCLEOTIDE SEQUENCE [LARGE SCALE GENOMIC DNA]</scope>
    <source>
        <strain evidence="1 2">1B</strain>
    </source>
</reference>
<dbReference type="EMBL" id="JAAVTK010000031">
    <property type="protein sequence ID" value="NKI92062.1"/>
    <property type="molecule type" value="Genomic_DNA"/>
</dbReference>
<accession>A0ABX1HRR3</accession>
<sequence>MTEKDRPLPGLLVPALLAFARAAKAADRPAPAVGFEASAYYQPEHVGLSLAEYAAKREAER</sequence>
<proteinExistence type="predicted"/>